<evidence type="ECO:0000259" key="3">
    <source>
        <dbReference type="SMART" id="SM00429"/>
    </source>
</evidence>
<reference evidence="5" key="1">
    <citation type="submission" date="2019-08" db="EMBL/GenBank/DDBJ databases">
        <title>Limnoglobus roseus gen. nov., sp. nov., a novel freshwater planctomycete with a giant genome from the family Gemmataceae.</title>
        <authorList>
            <person name="Kulichevskaya I.S."/>
            <person name="Naumoff D.G."/>
            <person name="Miroshnikov K."/>
            <person name="Ivanova A."/>
            <person name="Philippov D.A."/>
            <person name="Hakobyan A."/>
            <person name="Rijpstra I.C."/>
            <person name="Sinninghe Damste J.S."/>
            <person name="Liesack W."/>
            <person name="Dedysh S.N."/>
        </authorList>
    </citation>
    <scope>NUCLEOTIDE SEQUENCE [LARGE SCALE GENOMIC DNA]</scope>
    <source>
        <strain evidence="5">PX52</strain>
    </source>
</reference>
<dbReference type="SUPFAM" id="SSF69318">
    <property type="entry name" value="Integrin alpha N-terminal domain"/>
    <property type="match status" value="1"/>
</dbReference>
<dbReference type="KEGG" id="lrs:PX52LOC_06855"/>
<gene>
    <name evidence="4" type="ORF">PX52LOC_06855</name>
</gene>
<evidence type="ECO:0000256" key="1">
    <source>
        <dbReference type="ARBA" id="ARBA00022729"/>
    </source>
</evidence>
<dbReference type="SMART" id="SM00429">
    <property type="entry name" value="IPT"/>
    <property type="match status" value="1"/>
</dbReference>
<sequence length="829" mass="85161">MRKLPASLLSEFAALDPRDLPSYFGNQLFPADSPWNQNISAAPVAENSAAIIGRIMNRSGNRGIHPDFGNPITDGALYGIPVNVVDSSTPKVNVYIPPDDGYPSESDNVPVPIPAGAVIEGDGPTGPNPSSDRGDSHLLVYDKSANVLYELYNATRPGETTFPYGGTKPSNVWGAYQISFWDLNTNDFRTLGWTSADAAGLPILPGLLRPDEALPASEGGQGAITHALRVTVVQTRDDYVFPASHAASSRTDADLPRMGERFRLRPDFVIPSNWSPATRVVAQAMKDYGLIVADNGSDFYFQGTPSDQWDMDAILKLQGIKPSDFQVVDLKPTVTAVSVVSGPTAGGTAVTITGANFSGAAGNLHVSFGGVETTAFTIVSDSRIDVVTPPHSAGSVDVRVRSGSTQSDADGDPVFFGYGESTPSAADLFTFSDASSPPTTPPTSPPPTSPPPASPPPASPPPASPPPSASPPPTSPPISPPPASPPPTSPPASPPPTSPPPTSPPTSPPAHTIGHDPFALGVGPSIQFRNSDQTIAWTLTPFPDLPVSVRTASGDFNGDGTPDVVAGTGPGSASRVRVLDGKTQRELFAFAPFEAAFTGGVYVAVGDLDGDGIADLAVTPDEGGGPRVDVYSGKTFLKVAGFFGIDDPNFRGGARAALGDMNGDGADDLIVAAGFGGGPRVAGFDGKSVVANAPRKLFADFFAFEPTLRNGIFVAAGDTDGDGIADLIAGGGPGGGPRVLVFGGQQLRTNQYVPLANFFAGDVDSRGGVRVSADDLDGDGRADILTGAGSDSGSGVAAYRGKDLAAVGQPPTAFEFEAADDSADGVFVG</sequence>
<dbReference type="Gene3D" id="2.130.10.130">
    <property type="entry name" value="Integrin alpha, N-terminal"/>
    <property type="match status" value="2"/>
</dbReference>
<keyword evidence="1" id="KW-0732">Signal</keyword>
<dbReference type="InterPro" id="IPR002909">
    <property type="entry name" value="IPT_dom"/>
</dbReference>
<dbReference type="InterPro" id="IPR028994">
    <property type="entry name" value="Integrin_alpha_N"/>
</dbReference>
<name>A0A5C1AP33_9BACT</name>
<feature type="domain" description="IPT/TIG" evidence="3">
    <location>
        <begin position="331"/>
        <end position="419"/>
    </location>
</feature>
<dbReference type="Pfam" id="PF13517">
    <property type="entry name" value="FG-GAP_3"/>
    <property type="match status" value="1"/>
</dbReference>
<dbReference type="PRINTS" id="PR01217">
    <property type="entry name" value="PRICHEXTENSN"/>
</dbReference>
<dbReference type="PANTHER" id="PTHR46580:SF2">
    <property type="entry name" value="MAM DOMAIN-CONTAINING PROTEIN"/>
    <property type="match status" value="1"/>
</dbReference>
<keyword evidence="5" id="KW-1185">Reference proteome</keyword>
<feature type="compositionally biased region" description="Pro residues" evidence="2">
    <location>
        <begin position="438"/>
        <end position="508"/>
    </location>
</feature>
<proteinExistence type="predicted"/>
<accession>A0A5C1AP33</accession>
<dbReference type="Proteomes" id="UP000324974">
    <property type="component" value="Chromosome"/>
</dbReference>
<dbReference type="PANTHER" id="PTHR46580">
    <property type="entry name" value="SENSOR KINASE-RELATED"/>
    <property type="match status" value="1"/>
</dbReference>
<evidence type="ECO:0000256" key="2">
    <source>
        <dbReference type="SAM" id="MobiDB-lite"/>
    </source>
</evidence>
<dbReference type="SUPFAM" id="SSF81296">
    <property type="entry name" value="E set domains"/>
    <property type="match status" value="1"/>
</dbReference>
<dbReference type="RefSeq" id="WP_168219365.1">
    <property type="nucleotide sequence ID" value="NZ_CP042425.1"/>
</dbReference>
<protein>
    <recommendedName>
        <fullName evidence="3">IPT/TIG domain-containing protein</fullName>
    </recommendedName>
</protein>
<dbReference type="Pfam" id="PF01833">
    <property type="entry name" value="TIG"/>
    <property type="match status" value="1"/>
</dbReference>
<dbReference type="EMBL" id="CP042425">
    <property type="protein sequence ID" value="QEL19776.1"/>
    <property type="molecule type" value="Genomic_DNA"/>
</dbReference>
<dbReference type="InterPro" id="IPR013783">
    <property type="entry name" value="Ig-like_fold"/>
</dbReference>
<dbReference type="AlphaFoldDB" id="A0A5C1AP33"/>
<dbReference type="InterPro" id="IPR013517">
    <property type="entry name" value="FG-GAP"/>
</dbReference>
<dbReference type="CDD" id="cd00102">
    <property type="entry name" value="IPT"/>
    <property type="match status" value="1"/>
</dbReference>
<organism evidence="4 5">
    <name type="scientific">Limnoglobus roseus</name>
    <dbReference type="NCBI Taxonomy" id="2598579"/>
    <lineage>
        <taxon>Bacteria</taxon>
        <taxon>Pseudomonadati</taxon>
        <taxon>Planctomycetota</taxon>
        <taxon>Planctomycetia</taxon>
        <taxon>Gemmatales</taxon>
        <taxon>Gemmataceae</taxon>
        <taxon>Limnoglobus</taxon>
    </lineage>
</organism>
<dbReference type="InterPro" id="IPR014756">
    <property type="entry name" value="Ig_E-set"/>
</dbReference>
<evidence type="ECO:0000313" key="5">
    <source>
        <dbReference type="Proteomes" id="UP000324974"/>
    </source>
</evidence>
<dbReference type="Gene3D" id="2.60.40.10">
    <property type="entry name" value="Immunoglobulins"/>
    <property type="match status" value="1"/>
</dbReference>
<feature type="region of interest" description="Disordered" evidence="2">
    <location>
        <begin position="389"/>
        <end position="524"/>
    </location>
</feature>
<evidence type="ECO:0000313" key="4">
    <source>
        <dbReference type="EMBL" id="QEL19776.1"/>
    </source>
</evidence>